<dbReference type="SUPFAM" id="SSF58113">
    <property type="entry name" value="Apolipoprotein A-I"/>
    <property type="match status" value="2"/>
</dbReference>
<feature type="compositionally biased region" description="Low complexity" evidence="2">
    <location>
        <begin position="18"/>
        <end position="34"/>
    </location>
</feature>
<feature type="compositionally biased region" description="Acidic residues" evidence="2">
    <location>
        <begin position="126"/>
        <end position="138"/>
    </location>
</feature>
<evidence type="ECO:0000256" key="1">
    <source>
        <dbReference type="SAM" id="Coils"/>
    </source>
</evidence>
<dbReference type="AlphaFoldDB" id="A0A109BDP6"/>
<feature type="coiled-coil region" evidence="1">
    <location>
        <begin position="732"/>
        <end position="763"/>
    </location>
</feature>
<reference evidence="4 5" key="1">
    <citation type="submission" date="2015-10" db="EMBL/GenBank/DDBJ databases">
        <title>Transcriptomic analysis of a linuron degrading triple-species bacterial consortium.</title>
        <authorList>
            <person name="Albers P."/>
        </authorList>
    </citation>
    <scope>NUCLEOTIDE SEQUENCE [LARGE SCALE GENOMIC DNA]</scope>
    <source>
        <strain evidence="4 5">WDL6</strain>
    </source>
</reference>
<dbReference type="Gene3D" id="1.20.120.20">
    <property type="entry name" value="Apolipoprotein"/>
    <property type="match status" value="2"/>
</dbReference>
<sequence>MDGLMAQKETTLDEPEGAAHPDSASSGAPSAAGNMPPPIPSAASADTSHSGATSAPPALPAASFIPPAPTPPLPSLSERVAAAFEAAREHDEQEADHGTFNAGEAGGPPPLGSDLFGHQATHSDAADVDGDFTDDGVDDGTNTVNPPHQRRRTARRRPAGPARNHIAANDEGPSIGGLIFALQQKPSNAPFRYAGIASIVWAVLGVGFTLLSIASAGPEVTWLQLATQPTTLLALAAIFVPIALLWLMALLAWRTEELRLRSSTMAEVAIRLAEPDRMAEQNAATIGQAVRRQVGFMNDAVSRALGRAGELEAMVHNEVSVLERSYEENERKIRGLIAELSGERHALVNTSDRVSESLMRLGSEIPTLIEKLSEQQIKLASVIEGAGENLTMLESSLANSVGNLEHAVGGRTEQLQVALESYTTALADAFGNRTEQLQSTFDNQLKLLDQSLGGRAEQIHATFVTQIEFLDGSLETRSENIQRTLDAQVQQLDAHGHRIQTTFDSQLQLLDHSLGNRTENLQTVFEEYARALDAALANRAQALDYQLVERTRSLDEAFGERLRIFDESIMRSTQAIDSAVVDKTQALTSALDQHAVSFRESIGKQAADLDEALMHGINSVRRASENITRQSLKAMEGLAGQTDLLKNISENLLNQISGVTGRFENQGQQIMKAANALETVNYKIDKTLQNRHAELNTTLDRLAGKADEFSTFVGDYSSTMVGSLSEADLRARAELERMREAANQESQRTLEDLRNRLDTVSSTVTSELGSLTDRFASTSEEMRQHAARTASEIAAEQARLRSEMERLPVTAHESSEGMRRALQDQIKALDQLSQLASRSTLQRDITPPPPSAHIDTSGPAQQPSHQNRAPQQQPMSHPAGPATHTRPQHASAPPQSGGPAPSHQHQPHPQPQRPASSAHSITSLSSTIAQELGNRQRQRATSSGDGREAWSLGDLLARASLDDEPHGGPHGGHGHPMQAPFSLDLEAMARALDPATATAIWSRLRAGQRGVMVRSIYSNEGRALFDDVMHRCRNDHELANTVSRYLTDFERIIADSDARDPSGRMSHSQLVSETGRVYLFLAHASGRLG</sequence>
<feature type="compositionally biased region" description="Polar residues" evidence="2">
    <location>
        <begin position="858"/>
        <end position="875"/>
    </location>
</feature>
<feature type="compositionally biased region" description="Low complexity" evidence="2">
    <location>
        <begin position="75"/>
        <end position="85"/>
    </location>
</feature>
<feature type="compositionally biased region" description="Low complexity" evidence="2">
    <location>
        <begin position="889"/>
        <end position="904"/>
    </location>
</feature>
<feature type="compositionally biased region" description="Basic residues" evidence="2">
    <location>
        <begin position="148"/>
        <end position="158"/>
    </location>
</feature>
<feature type="compositionally biased region" description="Low complexity" evidence="2">
    <location>
        <begin position="50"/>
        <end position="65"/>
    </location>
</feature>
<feature type="transmembrane region" description="Helical" evidence="3">
    <location>
        <begin position="233"/>
        <end position="253"/>
    </location>
</feature>
<feature type="transmembrane region" description="Helical" evidence="3">
    <location>
        <begin position="193"/>
        <end position="213"/>
    </location>
</feature>
<evidence type="ECO:0000256" key="2">
    <source>
        <dbReference type="SAM" id="MobiDB-lite"/>
    </source>
</evidence>
<proteinExistence type="predicted"/>
<accession>A0A109BDP6</accession>
<evidence type="ECO:0000256" key="3">
    <source>
        <dbReference type="SAM" id="Phobius"/>
    </source>
</evidence>
<dbReference type="PATRIC" id="fig|121290.4.peg.2509"/>
<feature type="region of interest" description="Disordered" evidence="2">
    <location>
        <begin position="1"/>
        <end position="170"/>
    </location>
</feature>
<keyword evidence="1" id="KW-0175">Coiled coil</keyword>
<keyword evidence="3" id="KW-0812">Transmembrane</keyword>
<keyword evidence="3" id="KW-1133">Transmembrane helix</keyword>
<protein>
    <submittedName>
        <fullName evidence="4">Uncharacterized protein</fullName>
    </submittedName>
</protein>
<feature type="compositionally biased region" description="Low complexity" evidence="2">
    <location>
        <begin position="913"/>
        <end position="923"/>
    </location>
</feature>
<feature type="region of interest" description="Disordered" evidence="2">
    <location>
        <begin position="837"/>
        <end position="923"/>
    </location>
</feature>
<dbReference type="STRING" id="121290.APY04_2311"/>
<comment type="caution">
    <text evidence="4">The sequence shown here is derived from an EMBL/GenBank/DDBJ whole genome shotgun (WGS) entry which is preliminary data.</text>
</comment>
<evidence type="ECO:0000313" key="5">
    <source>
        <dbReference type="Proteomes" id="UP000059074"/>
    </source>
</evidence>
<dbReference type="Proteomes" id="UP000059074">
    <property type="component" value="Unassembled WGS sequence"/>
</dbReference>
<name>A0A109BDP6_HYPSL</name>
<keyword evidence="3" id="KW-0472">Membrane</keyword>
<gene>
    <name evidence="4" type="ORF">APY04_2311</name>
</gene>
<evidence type="ECO:0000313" key="4">
    <source>
        <dbReference type="EMBL" id="KWT66904.1"/>
    </source>
</evidence>
<feature type="compositionally biased region" description="Basic and acidic residues" evidence="2">
    <location>
        <begin position="86"/>
        <end position="97"/>
    </location>
</feature>
<keyword evidence="5" id="KW-1185">Reference proteome</keyword>
<dbReference type="EMBL" id="LMTR01000071">
    <property type="protein sequence ID" value="KWT66904.1"/>
    <property type="molecule type" value="Genomic_DNA"/>
</dbReference>
<organism evidence="4 5">
    <name type="scientific">Hyphomicrobium sulfonivorans</name>
    <dbReference type="NCBI Taxonomy" id="121290"/>
    <lineage>
        <taxon>Bacteria</taxon>
        <taxon>Pseudomonadati</taxon>
        <taxon>Pseudomonadota</taxon>
        <taxon>Alphaproteobacteria</taxon>
        <taxon>Hyphomicrobiales</taxon>
        <taxon>Hyphomicrobiaceae</taxon>
        <taxon>Hyphomicrobium</taxon>
    </lineage>
</organism>